<proteinExistence type="predicted"/>
<dbReference type="PANTHER" id="PTHR42770">
    <property type="entry name" value="AMINO ACID TRANSPORTER-RELATED"/>
    <property type="match status" value="1"/>
</dbReference>
<evidence type="ECO:0000256" key="1">
    <source>
        <dbReference type="ARBA" id="ARBA00004651"/>
    </source>
</evidence>
<organism evidence="7 8">
    <name type="scientific">Entomortierella chlamydospora</name>
    <dbReference type="NCBI Taxonomy" id="101097"/>
    <lineage>
        <taxon>Eukaryota</taxon>
        <taxon>Fungi</taxon>
        <taxon>Fungi incertae sedis</taxon>
        <taxon>Mucoromycota</taxon>
        <taxon>Mortierellomycotina</taxon>
        <taxon>Mortierellomycetes</taxon>
        <taxon>Mortierellales</taxon>
        <taxon>Mortierellaceae</taxon>
        <taxon>Entomortierella</taxon>
    </lineage>
</organism>
<comment type="caution">
    <text evidence="7">The sequence shown here is derived from an EMBL/GenBank/DDBJ whole genome shotgun (WGS) entry which is preliminary data.</text>
</comment>
<keyword evidence="5 6" id="KW-0472">Membrane</keyword>
<feature type="transmembrane region" description="Helical" evidence="6">
    <location>
        <begin position="164"/>
        <end position="184"/>
    </location>
</feature>
<gene>
    <name evidence="7" type="ORF">BGZ80_002248</name>
</gene>
<dbReference type="InterPro" id="IPR002293">
    <property type="entry name" value="AA/rel_permease1"/>
</dbReference>
<keyword evidence="2" id="KW-1003">Cell membrane</keyword>
<dbReference type="Proteomes" id="UP000703661">
    <property type="component" value="Unassembled WGS sequence"/>
</dbReference>
<name>A0A9P6N1L7_9FUNG</name>
<feature type="transmembrane region" description="Helical" evidence="6">
    <location>
        <begin position="289"/>
        <end position="311"/>
    </location>
</feature>
<dbReference type="InterPro" id="IPR050367">
    <property type="entry name" value="APC_superfamily"/>
</dbReference>
<feature type="transmembrane region" description="Helical" evidence="6">
    <location>
        <begin position="85"/>
        <end position="105"/>
    </location>
</feature>
<keyword evidence="4 6" id="KW-1133">Transmembrane helix</keyword>
<evidence type="ECO:0000256" key="4">
    <source>
        <dbReference type="ARBA" id="ARBA00022989"/>
    </source>
</evidence>
<accession>A0A9P6N1L7</accession>
<evidence type="ECO:0008006" key="9">
    <source>
        <dbReference type="Google" id="ProtNLM"/>
    </source>
</evidence>
<feature type="transmembrane region" description="Helical" evidence="6">
    <location>
        <begin position="259"/>
        <end position="277"/>
    </location>
</feature>
<dbReference type="Gene3D" id="1.20.1740.10">
    <property type="entry name" value="Amino acid/polyamine transporter I"/>
    <property type="match status" value="1"/>
</dbReference>
<dbReference type="Pfam" id="PF13520">
    <property type="entry name" value="AA_permease_2"/>
    <property type="match status" value="1"/>
</dbReference>
<feature type="transmembrane region" description="Helical" evidence="6">
    <location>
        <begin position="349"/>
        <end position="368"/>
    </location>
</feature>
<evidence type="ECO:0000256" key="2">
    <source>
        <dbReference type="ARBA" id="ARBA00022475"/>
    </source>
</evidence>
<evidence type="ECO:0000256" key="6">
    <source>
        <dbReference type="SAM" id="Phobius"/>
    </source>
</evidence>
<evidence type="ECO:0000313" key="7">
    <source>
        <dbReference type="EMBL" id="KAG0021509.1"/>
    </source>
</evidence>
<protein>
    <recommendedName>
        <fullName evidence="9">Amino acid permease</fullName>
    </recommendedName>
</protein>
<reference evidence="7" key="1">
    <citation type="journal article" date="2020" name="Fungal Divers.">
        <title>Resolving the Mortierellaceae phylogeny through synthesis of multi-gene phylogenetics and phylogenomics.</title>
        <authorList>
            <person name="Vandepol N."/>
            <person name="Liber J."/>
            <person name="Desiro A."/>
            <person name="Na H."/>
            <person name="Kennedy M."/>
            <person name="Barry K."/>
            <person name="Grigoriev I.V."/>
            <person name="Miller A.N."/>
            <person name="O'Donnell K."/>
            <person name="Stajich J.E."/>
            <person name="Bonito G."/>
        </authorList>
    </citation>
    <scope>NUCLEOTIDE SEQUENCE</scope>
    <source>
        <strain evidence="7">NRRL 2769</strain>
    </source>
</reference>
<comment type="subcellular location">
    <subcellularLocation>
        <location evidence="1">Cell membrane</location>
        <topology evidence="1">Multi-pass membrane protein</topology>
    </subcellularLocation>
</comment>
<evidence type="ECO:0000256" key="3">
    <source>
        <dbReference type="ARBA" id="ARBA00022692"/>
    </source>
</evidence>
<evidence type="ECO:0000313" key="8">
    <source>
        <dbReference type="Proteomes" id="UP000703661"/>
    </source>
</evidence>
<feature type="transmembrane region" description="Helical" evidence="6">
    <location>
        <begin position="213"/>
        <end position="238"/>
    </location>
</feature>
<evidence type="ECO:0000256" key="5">
    <source>
        <dbReference type="ARBA" id="ARBA00023136"/>
    </source>
</evidence>
<feature type="transmembrane region" description="Helical" evidence="6">
    <location>
        <begin position="125"/>
        <end position="143"/>
    </location>
</feature>
<keyword evidence="8" id="KW-1185">Reference proteome</keyword>
<sequence length="611" mass="67219">MSSGAYAFFLNISAKWVAGIMATLAILDYMATSVLSAASATSYLSSQFALPSAFGVFPLTIVVILVFGVITFLGVRESSAMASCIFVGHLITITVVMGAALVYWIRNGNDILISNWQTPHPDTNVASLIWNGFCLGLLGVTGFESAEGYLEDLKPDVFPSIIKYMWICITVVNAPITLLVMAVVPMSEVIDDPDSSILTLAKAASGNSPWLTYWLVIDAAIVLGAGVLTGMVGVLGLFERLSKDQILPPFLLIRNKWTGVFQYIILFFMVLCVTLYSTTGGDVTSLSGVFAVAFLCVMVSYALANIMLYTNRPRLSRGNATRVPIFVSTIVFGILVGALVGNIVIDPPIFKTFVIYFAIVHAVLLAFMNRVWILRRILKITGIGATAFVPSIRSTPVMDMGQTLYEENLSDSADMGPSVDVPIDIVRLKNVGSSSVPQRAAAPVGDQGLAVEAVEQEEATEGRNSPQLVTQGFHRLVKAFNSMLIKSMINSLRNHPVIYFTKNDSLTRLHRAIRYIRQNENSHKGNIRLVHIYQRVEHIPKRLEDNHRFLDELYPKIQIDLIFIQGTFDPDTIHAISQRLNVPKPAMFMSCPGEQFPYKIEEFGGARIIMD</sequence>
<dbReference type="GO" id="GO:0005886">
    <property type="term" value="C:plasma membrane"/>
    <property type="evidence" value="ECO:0007669"/>
    <property type="project" value="UniProtKB-SubCell"/>
</dbReference>
<dbReference type="PANTHER" id="PTHR42770:SF7">
    <property type="entry name" value="MEMBRANE PROTEIN"/>
    <property type="match status" value="1"/>
</dbReference>
<feature type="transmembrane region" description="Helical" evidence="6">
    <location>
        <begin position="52"/>
        <end position="73"/>
    </location>
</feature>
<keyword evidence="3 6" id="KW-0812">Transmembrane</keyword>
<dbReference type="AlphaFoldDB" id="A0A9P6N1L7"/>
<dbReference type="GO" id="GO:0022857">
    <property type="term" value="F:transmembrane transporter activity"/>
    <property type="evidence" value="ECO:0007669"/>
    <property type="project" value="InterPro"/>
</dbReference>
<feature type="transmembrane region" description="Helical" evidence="6">
    <location>
        <begin position="323"/>
        <end position="343"/>
    </location>
</feature>
<dbReference type="EMBL" id="JAAAID010000155">
    <property type="protein sequence ID" value="KAG0021509.1"/>
    <property type="molecule type" value="Genomic_DNA"/>
</dbReference>